<proteinExistence type="predicted"/>
<evidence type="ECO:0000256" key="4">
    <source>
        <dbReference type="ARBA" id="ARBA00023134"/>
    </source>
</evidence>
<feature type="coiled-coil region" evidence="6">
    <location>
        <begin position="685"/>
        <end position="716"/>
    </location>
</feature>
<keyword evidence="5" id="KW-0472">Membrane</keyword>
<dbReference type="EMBL" id="NXLT01000003">
    <property type="protein sequence ID" value="RDU67233.1"/>
    <property type="molecule type" value="Genomic_DNA"/>
</dbReference>
<dbReference type="PANTHER" id="PTHR10465:SF0">
    <property type="entry name" value="SARCALUMENIN"/>
    <property type="match status" value="1"/>
</dbReference>
<reference evidence="8 9" key="1">
    <citation type="submission" date="2018-04" db="EMBL/GenBank/DDBJ databases">
        <title>Novel Campyloabacter and Helicobacter Species and Strains.</title>
        <authorList>
            <person name="Mannion A.J."/>
            <person name="Shen Z."/>
            <person name="Fox J.G."/>
        </authorList>
    </citation>
    <scope>NUCLEOTIDE SEQUENCE [LARGE SCALE GENOMIC DNA]</scope>
    <source>
        <strain evidence="8 9">MIT 12-6600</strain>
    </source>
</reference>
<keyword evidence="3" id="KW-0378">Hydrolase</keyword>
<dbReference type="Gene3D" id="3.40.50.300">
    <property type="entry name" value="P-loop containing nucleotide triphosphate hydrolases"/>
    <property type="match status" value="1"/>
</dbReference>
<dbReference type="PANTHER" id="PTHR10465">
    <property type="entry name" value="TRANSMEMBRANE GTPASE FZO1"/>
    <property type="match status" value="1"/>
</dbReference>
<gene>
    <name evidence="8" type="ORF">CQA54_04415</name>
</gene>
<comment type="caution">
    <text evidence="8">The sequence shown here is derived from an EMBL/GenBank/DDBJ whole genome shotgun (WGS) entry which is preliminary data.</text>
</comment>
<evidence type="ECO:0000256" key="5">
    <source>
        <dbReference type="ARBA" id="ARBA00023136"/>
    </source>
</evidence>
<keyword evidence="2" id="KW-0547">Nucleotide-binding</keyword>
<dbReference type="GO" id="GO:0003924">
    <property type="term" value="F:GTPase activity"/>
    <property type="evidence" value="ECO:0007669"/>
    <property type="project" value="InterPro"/>
</dbReference>
<dbReference type="OrthoDB" id="1100581at2"/>
<evidence type="ECO:0000313" key="9">
    <source>
        <dbReference type="Proteomes" id="UP000256514"/>
    </source>
</evidence>
<evidence type="ECO:0000256" key="2">
    <source>
        <dbReference type="ARBA" id="ARBA00022741"/>
    </source>
</evidence>
<dbReference type="GO" id="GO:0005525">
    <property type="term" value="F:GTP binding"/>
    <property type="evidence" value="ECO:0007669"/>
    <property type="project" value="UniProtKB-KW"/>
</dbReference>
<organism evidence="8 9">
    <name type="scientific">Helicobacter equorum</name>
    <dbReference type="NCBI Taxonomy" id="361872"/>
    <lineage>
        <taxon>Bacteria</taxon>
        <taxon>Pseudomonadati</taxon>
        <taxon>Campylobacterota</taxon>
        <taxon>Epsilonproteobacteria</taxon>
        <taxon>Campylobacterales</taxon>
        <taxon>Helicobacteraceae</taxon>
        <taxon>Helicobacter</taxon>
    </lineage>
</organism>
<evidence type="ECO:0000256" key="1">
    <source>
        <dbReference type="ARBA" id="ARBA00004370"/>
    </source>
</evidence>
<keyword evidence="6" id="KW-0175">Coiled coil</keyword>
<evidence type="ECO:0000256" key="3">
    <source>
        <dbReference type="ARBA" id="ARBA00022801"/>
    </source>
</evidence>
<evidence type="ECO:0000256" key="6">
    <source>
        <dbReference type="SAM" id="Coils"/>
    </source>
</evidence>
<evidence type="ECO:0000313" key="8">
    <source>
        <dbReference type="EMBL" id="RDU67233.1"/>
    </source>
</evidence>
<evidence type="ECO:0000259" key="7">
    <source>
        <dbReference type="Pfam" id="PF00350"/>
    </source>
</evidence>
<dbReference type="GO" id="GO:0005524">
    <property type="term" value="F:ATP binding"/>
    <property type="evidence" value="ECO:0007669"/>
    <property type="project" value="UniProtKB-KW"/>
</dbReference>
<dbReference type="RefSeq" id="WP_115570957.1">
    <property type="nucleotide sequence ID" value="NZ_NXLT01000003.1"/>
</dbReference>
<dbReference type="InterPro" id="IPR027417">
    <property type="entry name" value="P-loop_NTPase"/>
</dbReference>
<sequence>MTQEQLQKLDTYLLENDEMLALIYACDEALLPKFSQTQVMQDFFTQFFDKTPTIDDLNAIKHLITPKLTQPLYATLMKHFLTLCEAQVISKAYFHHLLLSIQSHKQDSQTPTHTHSTQKDLCHTHARIEEFYQALQSLCTQDSQTQTLHKIWHNTKEQKFSIGVTGVLSAGKSTFLNALLGEEILGSSTIPETANLTVLQYDTTQYAKVHFWNQKEWEEILLDSATDEGLRRFVQQTQEAFADTLQEYITPQGLQKHIELHELSAYTSANHTSKMCNLIKKVELFTPLKFLQGGVHIVDTPGLDDPITKREEITKDYIKDCDLLIHLMNASCAATQVDVDFILETLIERNISRLLVVLTRSDLITPEELHQSLEYTKQSLQNAIVKISQSLDSHAILSRITFLPISSYNALMARTQDVAPMPIEQTGILAIEEYLDTMLLGENSLKARDIAYLCLKSFANIAQDITQDLSLESKILHASKEELQDFIAQQQAQNALLEKKSTHIAQTITAQKQELQSTLQILNDFITMSLQTSQDRLKERVTQNLIYATKQNRSITKDDLNELFSIALKDIFTDITREYKYKLNTKITHLIQEVDTKLQEFCINLNLSHTPPSFSFYAKDEQIAHFVHTLSQEVFTLRSSSALANKLDSLFSDTFKQFSELIFTKSAHTKQALLEFFDSISMAIVQDFQRQITHKNEALQKALEQFEKSNNQETKDALASKLDSIIQLKERITQVYKELE</sequence>
<dbReference type="GO" id="GO:0016020">
    <property type="term" value="C:membrane"/>
    <property type="evidence" value="ECO:0007669"/>
    <property type="project" value="UniProtKB-SubCell"/>
</dbReference>
<dbReference type="InterPro" id="IPR027094">
    <property type="entry name" value="Mitofusin_fam"/>
</dbReference>
<dbReference type="Pfam" id="PF00350">
    <property type="entry name" value="Dynamin_N"/>
    <property type="match status" value="1"/>
</dbReference>
<protein>
    <submittedName>
        <fullName evidence="8">ATP-binding protein</fullName>
    </submittedName>
</protein>
<feature type="domain" description="Dynamin N-terminal" evidence="7">
    <location>
        <begin position="162"/>
        <end position="360"/>
    </location>
</feature>
<keyword evidence="9" id="KW-1185">Reference proteome</keyword>
<dbReference type="SUPFAM" id="SSF52540">
    <property type="entry name" value="P-loop containing nucleoside triphosphate hydrolases"/>
    <property type="match status" value="1"/>
</dbReference>
<dbReference type="InterPro" id="IPR045063">
    <property type="entry name" value="Dynamin_N"/>
</dbReference>
<keyword evidence="8" id="KW-0067">ATP-binding</keyword>
<dbReference type="Proteomes" id="UP000256514">
    <property type="component" value="Unassembled WGS sequence"/>
</dbReference>
<comment type="subcellular location">
    <subcellularLocation>
        <location evidence="1">Membrane</location>
    </subcellularLocation>
</comment>
<dbReference type="CDD" id="cd09912">
    <property type="entry name" value="DLP_2"/>
    <property type="match status" value="1"/>
</dbReference>
<name>A0A3D8IQ66_9HELI</name>
<accession>A0A3D8IQ66</accession>
<keyword evidence="4" id="KW-0342">GTP-binding</keyword>
<dbReference type="AlphaFoldDB" id="A0A3D8IQ66"/>